<reference evidence="10 11" key="1">
    <citation type="submission" date="2019-08" db="EMBL/GenBank/DDBJ databases">
        <title>Draft genome for granaticin producer strain Streptomyces parvus C05.</title>
        <authorList>
            <person name="Gonzalez-Pimentel J.L."/>
        </authorList>
    </citation>
    <scope>NUCLEOTIDE SEQUENCE [LARGE SCALE GENOMIC DNA]</scope>
    <source>
        <strain evidence="10 11">C05</strain>
    </source>
</reference>
<protein>
    <submittedName>
        <fullName evidence="10">MMPL family transporter</fullName>
    </submittedName>
</protein>
<evidence type="ECO:0000259" key="9">
    <source>
        <dbReference type="Pfam" id="PF03176"/>
    </source>
</evidence>
<keyword evidence="11" id="KW-1185">Reference proteome</keyword>
<dbReference type="EMBL" id="VSZQ01000026">
    <property type="protein sequence ID" value="TYR65293.1"/>
    <property type="molecule type" value="Genomic_DNA"/>
</dbReference>
<feature type="compositionally biased region" description="Polar residues" evidence="7">
    <location>
        <begin position="699"/>
        <end position="709"/>
    </location>
</feature>
<evidence type="ECO:0000256" key="3">
    <source>
        <dbReference type="ARBA" id="ARBA00022475"/>
    </source>
</evidence>
<keyword evidence="3" id="KW-1003">Cell membrane</keyword>
<sequence length="709" mass="73377">MNSARRPVRWLVPLVLVVVWLGLGGAFGSYAGKLGEVSTNDQAAFLPQNAESTKVIEQQKAFNQRETLPAIVVWTSSEGGDVSPAQQKAATATLQSLKGAQGVEGVPSPALPSEDGKALQGVVPLSPDLGEELGEVLDEIQVAVDEVPDTRAQLAGPAATQGDLGEAFAGIDGLLLGVALAAVLLILLLVYRSVLLPFLIIISSVFALGIAGAIVYVLADNDIVRVDGQVQGILSILVIGAATDYALLLTARFREELATTSDRAAAAWAATRGSFGAITASAATVALGLLALLLSDLTNNRALGPVGAIGVVCAVLTTLTFLPAVLALMGKAAFWPAKPKSADADTGGHGIWRRVAHWVDTRPRQLWIVTTGVLLVGAAFFPGLQSKGVPLDELFVNDAPSVAAQQTLGKHFPGGSGQPAVIITDAADQAAVQKAATGTPGVADAQVVTISPGGEPLVVDGLVRINATLSDAPDSDAAKEAVQNLRDEVHAVDANTLVGGYTAQQYDTQRTAEQDKNLIIPVVLAIILAILIVLLRSLLLSVLLVATVGLNYLATLGIAGLVFEHGFGFSGTDASVPLYGFVFLVALGVDYNIFLMSRVREETLRHGTRQGMLRGLIATGGVITSAGVVLAATFAALIVIPLAFLAQIAFIVAFGVLLDTIVVRSLLVPALVRDIGPTVWWPSRLSREPDADPSAPGGTDTNATAKAGS</sequence>
<feature type="transmembrane region" description="Helical" evidence="8">
    <location>
        <begin position="616"/>
        <end position="638"/>
    </location>
</feature>
<keyword evidence="6 8" id="KW-0472">Membrane</keyword>
<feature type="transmembrane region" description="Helical" evidence="8">
    <location>
        <begin position="274"/>
        <end position="294"/>
    </location>
</feature>
<feature type="transmembrane region" description="Helical" evidence="8">
    <location>
        <begin position="167"/>
        <end position="191"/>
    </location>
</feature>
<proteinExistence type="inferred from homology"/>
<dbReference type="InterPro" id="IPR050545">
    <property type="entry name" value="Mycobact_MmpL"/>
</dbReference>
<dbReference type="AlphaFoldDB" id="A0A5D4JNS5"/>
<dbReference type="SUPFAM" id="SSF82866">
    <property type="entry name" value="Multidrug efflux transporter AcrB transmembrane domain"/>
    <property type="match status" value="2"/>
</dbReference>
<keyword evidence="4 8" id="KW-0812">Transmembrane</keyword>
<feature type="transmembrane region" description="Helical" evidence="8">
    <location>
        <begin position="231"/>
        <end position="253"/>
    </location>
</feature>
<feature type="region of interest" description="Disordered" evidence="7">
    <location>
        <begin position="686"/>
        <end position="709"/>
    </location>
</feature>
<dbReference type="GO" id="GO:0005886">
    <property type="term" value="C:plasma membrane"/>
    <property type="evidence" value="ECO:0007669"/>
    <property type="project" value="UniProtKB-SubCell"/>
</dbReference>
<evidence type="ECO:0000313" key="11">
    <source>
        <dbReference type="Proteomes" id="UP000323242"/>
    </source>
</evidence>
<dbReference type="RefSeq" id="WP_148901842.1">
    <property type="nucleotide sequence ID" value="NZ_VSZQ01000026.1"/>
</dbReference>
<name>A0A5D4JNS5_9ACTN</name>
<dbReference type="PANTHER" id="PTHR33406">
    <property type="entry name" value="MEMBRANE PROTEIN MJ1562-RELATED"/>
    <property type="match status" value="1"/>
</dbReference>
<evidence type="ECO:0000256" key="5">
    <source>
        <dbReference type="ARBA" id="ARBA00022989"/>
    </source>
</evidence>
<dbReference type="InterPro" id="IPR004869">
    <property type="entry name" value="MMPL_dom"/>
</dbReference>
<feature type="transmembrane region" description="Helical" evidence="8">
    <location>
        <begin position="542"/>
        <end position="563"/>
    </location>
</feature>
<evidence type="ECO:0000256" key="4">
    <source>
        <dbReference type="ARBA" id="ARBA00022692"/>
    </source>
</evidence>
<evidence type="ECO:0000256" key="8">
    <source>
        <dbReference type="SAM" id="Phobius"/>
    </source>
</evidence>
<evidence type="ECO:0000256" key="7">
    <source>
        <dbReference type="SAM" id="MobiDB-lite"/>
    </source>
</evidence>
<feature type="transmembrane region" description="Helical" evidence="8">
    <location>
        <begin position="644"/>
        <end position="663"/>
    </location>
</feature>
<dbReference type="Proteomes" id="UP000323242">
    <property type="component" value="Unassembled WGS sequence"/>
</dbReference>
<feature type="domain" description="Membrane transport protein MMPL" evidence="9">
    <location>
        <begin position="45"/>
        <end position="365"/>
    </location>
</feature>
<keyword evidence="5 8" id="KW-1133">Transmembrane helix</keyword>
<feature type="transmembrane region" description="Helical" evidence="8">
    <location>
        <begin position="366"/>
        <end position="384"/>
    </location>
</feature>
<feature type="transmembrane region" description="Helical" evidence="8">
    <location>
        <begin position="198"/>
        <end position="219"/>
    </location>
</feature>
<evidence type="ECO:0000256" key="6">
    <source>
        <dbReference type="ARBA" id="ARBA00023136"/>
    </source>
</evidence>
<dbReference type="PANTHER" id="PTHR33406:SF6">
    <property type="entry name" value="MEMBRANE PROTEIN YDGH-RELATED"/>
    <property type="match status" value="1"/>
</dbReference>
<accession>A0A5D4JNS5</accession>
<feature type="transmembrane region" description="Helical" evidence="8">
    <location>
        <begin position="575"/>
        <end position="595"/>
    </location>
</feature>
<feature type="domain" description="Membrane transport protein MMPL" evidence="9">
    <location>
        <begin position="397"/>
        <end position="684"/>
    </location>
</feature>
<gene>
    <name evidence="10" type="ORF">FY004_07045</name>
</gene>
<dbReference type="Pfam" id="PF03176">
    <property type="entry name" value="MMPL"/>
    <property type="match status" value="2"/>
</dbReference>
<comment type="similarity">
    <text evidence="2">Belongs to the resistance-nodulation-cell division (RND) (TC 2.A.6) family. MmpL subfamily.</text>
</comment>
<comment type="subcellular location">
    <subcellularLocation>
        <location evidence="1">Cell membrane</location>
        <topology evidence="1">Multi-pass membrane protein</topology>
    </subcellularLocation>
</comment>
<feature type="transmembrane region" description="Helical" evidence="8">
    <location>
        <begin position="306"/>
        <end position="330"/>
    </location>
</feature>
<organism evidence="10 11">
    <name type="scientific">Streptomyces parvus</name>
    <dbReference type="NCBI Taxonomy" id="66428"/>
    <lineage>
        <taxon>Bacteria</taxon>
        <taxon>Bacillati</taxon>
        <taxon>Actinomycetota</taxon>
        <taxon>Actinomycetes</taxon>
        <taxon>Kitasatosporales</taxon>
        <taxon>Streptomycetaceae</taxon>
        <taxon>Streptomyces</taxon>
    </lineage>
</organism>
<comment type="caution">
    <text evidence="10">The sequence shown here is derived from an EMBL/GenBank/DDBJ whole genome shotgun (WGS) entry which is preliminary data.</text>
</comment>
<evidence type="ECO:0000256" key="2">
    <source>
        <dbReference type="ARBA" id="ARBA00010157"/>
    </source>
</evidence>
<feature type="transmembrane region" description="Helical" evidence="8">
    <location>
        <begin position="518"/>
        <end position="535"/>
    </location>
</feature>
<evidence type="ECO:0000256" key="1">
    <source>
        <dbReference type="ARBA" id="ARBA00004651"/>
    </source>
</evidence>
<evidence type="ECO:0000313" key="10">
    <source>
        <dbReference type="EMBL" id="TYR65293.1"/>
    </source>
</evidence>
<dbReference type="Gene3D" id="1.20.1640.10">
    <property type="entry name" value="Multidrug efflux transporter AcrB transmembrane domain"/>
    <property type="match status" value="2"/>
</dbReference>